<evidence type="ECO:0000313" key="2">
    <source>
        <dbReference type="Proteomes" id="UP001634394"/>
    </source>
</evidence>
<dbReference type="AlphaFoldDB" id="A0ABD3WNT0"/>
<accession>A0ABD3WNT0</accession>
<name>A0ABD3WNT0_SINWO</name>
<dbReference type="PANTHER" id="PTHR16260:SF3">
    <property type="entry name" value="CHROMOSOME 14 OPEN READING FRAME 119-LIKE-RELATED"/>
    <property type="match status" value="1"/>
</dbReference>
<keyword evidence="2" id="KW-1185">Reference proteome</keyword>
<evidence type="ECO:0000313" key="1">
    <source>
        <dbReference type="EMBL" id="KAL3874976.1"/>
    </source>
</evidence>
<organism evidence="1 2">
    <name type="scientific">Sinanodonta woodiana</name>
    <name type="common">Chinese pond mussel</name>
    <name type="synonym">Anodonta woodiana</name>
    <dbReference type="NCBI Taxonomy" id="1069815"/>
    <lineage>
        <taxon>Eukaryota</taxon>
        <taxon>Metazoa</taxon>
        <taxon>Spiralia</taxon>
        <taxon>Lophotrochozoa</taxon>
        <taxon>Mollusca</taxon>
        <taxon>Bivalvia</taxon>
        <taxon>Autobranchia</taxon>
        <taxon>Heteroconchia</taxon>
        <taxon>Palaeoheterodonta</taxon>
        <taxon>Unionida</taxon>
        <taxon>Unionoidea</taxon>
        <taxon>Unionidae</taxon>
        <taxon>Unioninae</taxon>
        <taxon>Sinanodonta</taxon>
    </lineage>
</organism>
<gene>
    <name evidence="1" type="ORF">ACJMK2_037922</name>
</gene>
<comment type="caution">
    <text evidence="1">The sequence shown here is derived from an EMBL/GenBank/DDBJ whole genome shotgun (WGS) entry which is preliminary data.</text>
</comment>
<dbReference type="Proteomes" id="UP001634394">
    <property type="component" value="Unassembled WGS sequence"/>
</dbReference>
<proteinExistence type="predicted"/>
<reference evidence="1 2" key="1">
    <citation type="submission" date="2024-11" db="EMBL/GenBank/DDBJ databases">
        <title>Chromosome-level genome assembly of the freshwater bivalve Anodonta woodiana.</title>
        <authorList>
            <person name="Chen X."/>
        </authorList>
    </citation>
    <scope>NUCLEOTIDE SEQUENCE [LARGE SCALE GENOMIC DNA]</scope>
    <source>
        <strain evidence="1">MN2024</strain>
        <tissue evidence="1">Gills</tissue>
    </source>
</reference>
<protein>
    <submittedName>
        <fullName evidence="1">Uncharacterized protein</fullName>
    </submittedName>
</protein>
<dbReference type="EMBL" id="JBJQND010000006">
    <property type="protein sequence ID" value="KAL3874976.1"/>
    <property type="molecule type" value="Genomic_DNA"/>
</dbReference>
<sequence length="109" mass="13096">MSLSNAEKEMQCVLHWFDGWSKMQKEDFLKDLADKAVPDNVETLFESMRYMDVRDRPPSIFQCQLKLFTQWFDGWTDKERNDFMIQLQQLDPSFVAEFNEHVSRQQHSV</sequence>
<dbReference type="InterPro" id="IPR028019">
    <property type="entry name" value="DUF4508"/>
</dbReference>
<dbReference type="PANTHER" id="PTHR16260">
    <property type="entry name" value="SIMILAR TO 1700123O20RIK PROTEIN"/>
    <property type="match status" value="1"/>
</dbReference>
<dbReference type="Pfam" id="PF14969">
    <property type="entry name" value="DUF4508"/>
    <property type="match status" value="1"/>
</dbReference>